<dbReference type="InterPro" id="IPR018108">
    <property type="entry name" value="MCP_transmembrane"/>
</dbReference>
<accession>A0ABR2YY17</accession>
<name>A0ABR2YY17_9CHLO</name>
<evidence type="ECO:0000256" key="6">
    <source>
        <dbReference type="ARBA" id="ARBA00022989"/>
    </source>
</evidence>
<feature type="repeat" description="Solcar" evidence="8">
    <location>
        <begin position="154"/>
        <end position="236"/>
    </location>
</feature>
<evidence type="ECO:0000256" key="3">
    <source>
        <dbReference type="ARBA" id="ARBA00022448"/>
    </source>
</evidence>
<gene>
    <name evidence="12" type="ORF">WJX75_000602</name>
</gene>
<feature type="region of interest" description="Disordered" evidence="10">
    <location>
        <begin position="67"/>
        <end position="89"/>
    </location>
</feature>
<feature type="repeat" description="Solcar" evidence="8">
    <location>
        <begin position="246"/>
        <end position="331"/>
    </location>
</feature>
<dbReference type="PANTHER" id="PTHR45667">
    <property type="entry name" value="S-ADENOSYLMETHIONINE MITOCHONDRIAL CARRIER PROTEIN"/>
    <property type="match status" value="1"/>
</dbReference>
<proteinExistence type="inferred from homology"/>
<keyword evidence="4 8" id="KW-0812">Transmembrane</keyword>
<protein>
    <recommendedName>
        <fullName evidence="14">Mitochondrial carrier</fullName>
    </recommendedName>
</protein>
<keyword evidence="6 11" id="KW-1133">Transmembrane helix</keyword>
<evidence type="ECO:0000313" key="12">
    <source>
        <dbReference type="EMBL" id="KAK9916255.1"/>
    </source>
</evidence>
<feature type="region of interest" description="Disordered" evidence="10">
    <location>
        <begin position="1"/>
        <end position="35"/>
    </location>
</feature>
<dbReference type="Gene3D" id="1.50.40.10">
    <property type="entry name" value="Mitochondrial carrier domain"/>
    <property type="match status" value="2"/>
</dbReference>
<keyword evidence="3 9" id="KW-0813">Transport</keyword>
<evidence type="ECO:0000256" key="11">
    <source>
        <dbReference type="SAM" id="Phobius"/>
    </source>
</evidence>
<feature type="repeat" description="Solcar" evidence="8">
    <location>
        <begin position="32"/>
        <end position="146"/>
    </location>
</feature>
<evidence type="ECO:0000256" key="10">
    <source>
        <dbReference type="SAM" id="MobiDB-lite"/>
    </source>
</evidence>
<keyword evidence="7 8" id="KW-0472">Membrane</keyword>
<dbReference type="Proteomes" id="UP001491310">
    <property type="component" value="Unassembled WGS sequence"/>
</dbReference>
<feature type="transmembrane region" description="Helical" evidence="11">
    <location>
        <begin position="118"/>
        <end position="139"/>
    </location>
</feature>
<dbReference type="Pfam" id="PF00153">
    <property type="entry name" value="Mito_carr"/>
    <property type="match status" value="3"/>
</dbReference>
<evidence type="ECO:0000313" key="13">
    <source>
        <dbReference type="Proteomes" id="UP001491310"/>
    </source>
</evidence>
<sequence length="399" mass="41258">MRRSASKSLQAGKEGAVSSHSYTAPPAAPPDQKPVHDVMAGAMARAASQGTIHPLDTLKVQMQIGKRSPAAGGNVRNAGRGSKSTSQGTLHLACGQGDRGTATLTKGVQHRLADLRGLYKGVFGAATGAGIIIGTYFAFYSTTKNALRRHTDMHEGAVAFVAGATAAVGSSVVKVPLAVCIRSVQAGLHPNPIAAAQSLIRAAGVRSLFTGFLPTLLEDVPDMAVKFAVYESLRPLHNRVFGGRQATVVEDLIMGGAAGAAAAAVTTPLDVVKTVMMCSASSRPTLRSASARVMAEGRGAAPFFRGVGPRSLSNGLNSAIFFCFFEALRGVLQRQQQRAESTALACCSLSAPALRSPAQAHELLGKTALGPKGSAKGGLSGWRRRKRVPVASLTLALPC</sequence>
<dbReference type="SUPFAM" id="SSF103506">
    <property type="entry name" value="Mitochondrial carrier"/>
    <property type="match status" value="1"/>
</dbReference>
<evidence type="ECO:0000256" key="9">
    <source>
        <dbReference type="RuleBase" id="RU000488"/>
    </source>
</evidence>
<evidence type="ECO:0000256" key="8">
    <source>
        <dbReference type="PROSITE-ProRule" id="PRU00282"/>
    </source>
</evidence>
<dbReference type="EMBL" id="JALJOT010000003">
    <property type="protein sequence ID" value="KAK9916255.1"/>
    <property type="molecule type" value="Genomic_DNA"/>
</dbReference>
<dbReference type="InterPro" id="IPR002067">
    <property type="entry name" value="MCP"/>
</dbReference>
<dbReference type="PROSITE" id="PS50920">
    <property type="entry name" value="SOLCAR"/>
    <property type="match status" value="3"/>
</dbReference>
<comment type="caution">
    <text evidence="12">The sequence shown here is derived from an EMBL/GenBank/DDBJ whole genome shotgun (WGS) entry which is preliminary data.</text>
</comment>
<evidence type="ECO:0000256" key="5">
    <source>
        <dbReference type="ARBA" id="ARBA00022737"/>
    </source>
</evidence>
<evidence type="ECO:0000256" key="4">
    <source>
        <dbReference type="ARBA" id="ARBA00022692"/>
    </source>
</evidence>
<comment type="similarity">
    <text evidence="2 9">Belongs to the mitochondrial carrier (TC 2.A.29) family.</text>
</comment>
<comment type="subcellular location">
    <subcellularLocation>
        <location evidence="1">Membrane</location>
        <topology evidence="1">Multi-pass membrane protein</topology>
    </subcellularLocation>
</comment>
<evidence type="ECO:0000256" key="1">
    <source>
        <dbReference type="ARBA" id="ARBA00004141"/>
    </source>
</evidence>
<reference evidence="12 13" key="1">
    <citation type="journal article" date="2024" name="Nat. Commun.">
        <title>Phylogenomics reveals the evolutionary origins of lichenization in chlorophyte algae.</title>
        <authorList>
            <person name="Puginier C."/>
            <person name="Libourel C."/>
            <person name="Otte J."/>
            <person name="Skaloud P."/>
            <person name="Haon M."/>
            <person name="Grisel S."/>
            <person name="Petersen M."/>
            <person name="Berrin J.G."/>
            <person name="Delaux P.M."/>
            <person name="Dal Grande F."/>
            <person name="Keller J."/>
        </authorList>
    </citation>
    <scope>NUCLEOTIDE SEQUENCE [LARGE SCALE GENOMIC DNA]</scope>
    <source>
        <strain evidence="12 13">SAG 216-7</strain>
    </source>
</reference>
<keyword evidence="5" id="KW-0677">Repeat</keyword>
<feature type="compositionally biased region" description="Low complexity" evidence="10">
    <location>
        <begin position="70"/>
        <end position="81"/>
    </location>
</feature>
<evidence type="ECO:0000256" key="2">
    <source>
        <dbReference type="ARBA" id="ARBA00006375"/>
    </source>
</evidence>
<evidence type="ECO:0008006" key="14">
    <source>
        <dbReference type="Google" id="ProtNLM"/>
    </source>
</evidence>
<dbReference type="PRINTS" id="PR00926">
    <property type="entry name" value="MITOCARRIER"/>
</dbReference>
<keyword evidence="13" id="KW-1185">Reference proteome</keyword>
<evidence type="ECO:0000256" key="7">
    <source>
        <dbReference type="ARBA" id="ARBA00023136"/>
    </source>
</evidence>
<organism evidence="12 13">
    <name type="scientific">Coccomyxa subellipsoidea</name>
    <dbReference type="NCBI Taxonomy" id="248742"/>
    <lineage>
        <taxon>Eukaryota</taxon>
        <taxon>Viridiplantae</taxon>
        <taxon>Chlorophyta</taxon>
        <taxon>core chlorophytes</taxon>
        <taxon>Trebouxiophyceae</taxon>
        <taxon>Trebouxiophyceae incertae sedis</taxon>
        <taxon>Coccomyxaceae</taxon>
        <taxon>Coccomyxa</taxon>
    </lineage>
</organism>
<dbReference type="InterPro" id="IPR023395">
    <property type="entry name" value="MCP_dom_sf"/>
</dbReference>